<dbReference type="PANTHER" id="PTHR13026:SF0">
    <property type="entry name" value="RIBOSOMAL RNA PROCESSING 1B"/>
    <property type="match status" value="1"/>
</dbReference>
<dbReference type="PANTHER" id="PTHR13026">
    <property type="entry name" value="NNP-1 PROTEIN NOVEL NUCLEAR PROTEIN 1 NOP52"/>
    <property type="match status" value="1"/>
</dbReference>
<evidence type="ECO:0000256" key="3">
    <source>
        <dbReference type="ARBA" id="ARBA00022552"/>
    </source>
</evidence>
<dbReference type="GO" id="GO:0030688">
    <property type="term" value="C:preribosome, small subunit precursor"/>
    <property type="evidence" value="ECO:0007669"/>
    <property type="project" value="InterPro"/>
</dbReference>
<keyword evidence="4" id="KW-0539">Nucleus</keyword>
<dbReference type="Pfam" id="PF05997">
    <property type="entry name" value="Nop52"/>
    <property type="match status" value="1"/>
</dbReference>
<feature type="region of interest" description="Disordered" evidence="5">
    <location>
        <begin position="286"/>
        <end position="347"/>
    </location>
</feature>
<evidence type="ECO:0000313" key="7">
    <source>
        <dbReference type="Proteomes" id="UP001190700"/>
    </source>
</evidence>
<dbReference type="InterPro" id="IPR010301">
    <property type="entry name" value="RRP1"/>
</dbReference>
<protein>
    <submittedName>
        <fullName evidence="6">Uncharacterized protein</fullName>
    </submittedName>
</protein>
<dbReference type="GO" id="GO:0005634">
    <property type="term" value="C:nucleus"/>
    <property type="evidence" value="ECO:0007669"/>
    <property type="project" value="UniProtKB-SubCell"/>
</dbReference>
<comment type="similarity">
    <text evidence="2">Belongs to the RRP1 family.</text>
</comment>
<dbReference type="GO" id="GO:0006364">
    <property type="term" value="P:rRNA processing"/>
    <property type="evidence" value="ECO:0007669"/>
    <property type="project" value="UniProtKB-KW"/>
</dbReference>
<comment type="caution">
    <text evidence="6">The sequence shown here is derived from an EMBL/GenBank/DDBJ whole genome shotgun (WGS) entry which is preliminary data.</text>
</comment>
<keyword evidence="3" id="KW-0698">rRNA processing</keyword>
<dbReference type="EMBL" id="LGRX02008625">
    <property type="protein sequence ID" value="KAK3273142.1"/>
    <property type="molecule type" value="Genomic_DNA"/>
</dbReference>
<evidence type="ECO:0000256" key="4">
    <source>
        <dbReference type="ARBA" id="ARBA00023242"/>
    </source>
</evidence>
<accession>A0AAE0G7Q2</accession>
<sequence>MVESSGDSKFARNLASCDDQSREKTFSNLSKWLSSRTDLVEVDLLKIWKGLFYSMWHADLQPVQDHLADRMAELLRNLNGKVGELYFVTFLTTMRREWFGIDKLRMDKFMGLVRRFIGQMFVFLERHNWNGELVALFTVALEQRVFLYTGSPPTLGLTLHITDVFFNELKACTSAMPHEETLLCLIEPFIQVAAKHSSPAAMLRVETIFQDALGVDSNGLSLREGFSTIACKEVAEYLQELATSEDSASSRKNRRVLYAIRKIFMAAAKRGDQGAGSKLRARKAAEAGLGDEDGREAEGEKEAAVPTSAKKKKKKAAGPKADLPTSTPASVKKAKKSGEADAQQEEECTVVSLEQAFAVAAGEAGEKSKASVKGKKKRKVAATVEAGDVDNATPHQAWPEKAPTSTPRRKRVTFSLKSNLEFYPNVPPHPASTRTPPAAQPHGSALKKHKPDMSAVASASALKKPASDATPKKVKKKKVKMEVDVDVETPKSVKKKKMKTEADGEVESPGLMMVSGAGSTPGKGLKLGKKGKVKTETAQADGDSPRSRAADFF</sequence>
<dbReference type="AlphaFoldDB" id="A0AAE0G7Q2"/>
<evidence type="ECO:0000256" key="5">
    <source>
        <dbReference type="SAM" id="MobiDB-lite"/>
    </source>
</evidence>
<name>A0AAE0G7Q2_9CHLO</name>
<keyword evidence="7" id="KW-1185">Reference proteome</keyword>
<feature type="compositionally biased region" description="Basic and acidic residues" evidence="5">
    <location>
        <begin position="480"/>
        <end position="491"/>
    </location>
</feature>
<feature type="region of interest" description="Disordered" evidence="5">
    <location>
        <begin position="385"/>
        <end position="553"/>
    </location>
</feature>
<gene>
    <name evidence="6" type="ORF">CYMTET_18599</name>
</gene>
<evidence type="ECO:0000313" key="6">
    <source>
        <dbReference type="EMBL" id="KAK3273142.1"/>
    </source>
</evidence>
<reference evidence="6 7" key="1">
    <citation type="journal article" date="2015" name="Genome Biol. Evol.">
        <title>Comparative Genomics of a Bacterivorous Green Alga Reveals Evolutionary Causalities and Consequences of Phago-Mixotrophic Mode of Nutrition.</title>
        <authorList>
            <person name="Burns J.A."/>
            <person name="Paasch A."/>
            <person name="Narechania A."/>
            <person name="Kim E."/>
        </authorList>
    </citation>
    <scope>NUCLEOTIDE SEQUENCE [LARGE SCALE GENOMIC DNA]</scope>
    <source>
        <strain evidence="6 7">PLY_AMNH</strain>
    </source>
</reference>
<organism evidence="6 7">
    <name type="scientific">Cymbomonas tetramitiformis</name>
    <dbReference type="NCBI Taxonomy" id="36881"/>
    <lineage>
        <taxon>Eukaryota</taxon>
        <taxon>Viridiplantae</taxon>
        <taxon>Chlorophyta</taxon>
        <taxon>Pyramimonadophyceae</taxon>
        <taxon>Pyramimonadales</taxon>
        <taxon>Pyramimonadaceae</taxon>
        <taxon>Cymbomonas</taxon>
    </lineage>
</organism>
<feature type="compositionally biased region" description="Basic and acidic residues" evidence="5">
    <location>
        <begin position="543"/>
        <end position="553"/>
    </location>
</feature>
<evidence type="ECO:0000256" key="2">
    <source>
        <dbReference type="ARBA" id="ARBA00006374"/>
    </source>
</evidence>
<proteinExistence type="inferred from homology"/>
<dbReference type="Proteomes" id="UP001190700">
    <property type="component" value="Unassembled WGS sequence"/>
</dbReference>
<comment type="subcellular location">
    <subcellularLocation>
        <location evidence="1">Nucleus</location>
    </subcellularLocation>
</comment>
<evidence type="ECO:0000256" key="1">
    <source>
        <dbReference type="ARBA" id="ARBA00004123"/>
    </source>
</evidence>